<dbReference type="OrthoDB" id="305319at2"/>
<dbReference type="Gene3D" id="1.25.40.10">
    <property type="entry name" value="Tetratricopeptide repeat domain"/>
    <property type="match status" value="1"/>
</dbReference>
<keyword evidence="1" id="KW-0802">TPR repeat</keyword>
<keyword evidence="3" id="KW-1185">Reference proteome</keyword>
<evidence type="ECO:0000313" key="2">
    <source>
        <dbReference type="EMBL" id="AGT44122.1"/>
    </source>
</evidence>
<evidence type="ECO:0000313" key="3">
    <source>
        <dbReference type="Proteomes" id="UP000015620"/>
    </source>
</evidence>
<dbReference type="PROSITE" id="PS50005">
    <property type="entry name" value="TPR"/>
    <property type="match status" value="1"/>
</dbReference>
<protein>
    <submittedName>
        <fullName evidence="2">Uncharacterized protein</fullName>
    </submittedName>
</protein>
<dbReference type="HOGENOM" id="CLU_1383651_0_0_12"/>
<dbReference type="EMBL" id="CP004120">
    <property type="protein sequence ID" value="AGT44122.1"/>
    <property type="molecule type" value="Genomic_DNA"/>
</dbReference>
<sequence>MKIEKSDSRLLGCNHEQIELMQKAIDADENNDLSKAIILLKKVMAIRPSVPYAFGLLASIYIDEAKLLDKKFNYEEKNKCYIRRRRKLYRTAIFLLEKALDLKPDWMGAVLVSARACEQLGFLNRALRYYGLYLAANPKRADIYYDVGLIYEYRKNYHTAKVLYKKALLFDNENEVYRKRLKKMEVLSERDTCKNQKK</sequence>
<dbReference type="KEGG" id="tped:TPE_1640"/>
<dbReference type="RefSeq" id="WP_020965421.1">
    <property type="nucleotide sequence ID" value="NC_022097.1"/>
</dbReference>
<proteinExistence type="predicted"/>
<gene>
    <name evidence="2" type="ORF">TPE_1640</name>
</gene>
<dbReference type="PATRIC" id="fig|1291379.3.peg.1619"/>
<dbReference type="Pfam" id="PF13181">
    <property type="entry name" value="TPR_8"/>
    <property type="match status" value="1"/>
</dbReference>
<accession>S5ZNH6</accession>
<dbReference type="InterPro" id="IPR019734">
    <property type="entry name" value="TPR_rpt"/>
</dbReference>
<dbReference type="GeneID" id="301090161"/>
<dbReference type="SMART" id="SM00028">
    <property type="entry name" value="TPR"/>
    <property type="match status" value="1"/>
</dbReference>
<evidence type="ECO:0000256" key="1">
    <source>
        <dbReference type="PROSITE-ProRule" id="PRU00339"/>
    </source>
</evidence>
<reference evidence="2 3" key="1">
    <citation type="journal article" date="2013" name="PLoS ONE">
        <title>Genome-Wide Relatedness of Treponema pedis, from Gingiva and Necrotic Skin Lesions of Pigs, with the Human Oral Pathogen Treponema denticola.</title>
        <authorList>
            <person name="Svartstrom O."/>
            <person name="Mushtaq M."/>
            <person name="Pringle M."/>
            <person name="Segerman B."/>
        </authorList>
    </citation>
    <scope>NUCLEOTIDE SEQUENCE [LARGE SCALE GENOMIC DNA]</scope>
    <source>
        <strain evidence="2">T A4</strain>
    </source>
</reference>
<dbReference type="InterPro" id="IPR011990">
    <property type="entry name" value="TPR-like_helical_dom_sf"/>
</dbReference>
<dbReference type="AlphaFoldDB" id="S5ZNH6"/>
<name>S5ZNH6_9SPIR</name>
<organism evidence="2 3">
    <name type="scientific">Treponema pedis str. T A4</name>
    <dbReference type="NCBI Taxonomy" id="1291379"/>
    <lineage>
        <taxon>Bacteria</taxon>
        <taxon>Pseudomonadati</taxon>
        <taxon>Spirochaetota</taxon>
        <taxon>Spirochaetia</taxon>
        <taxon>Spirochaetales</taxon>
        <taxon>Treponemataceae</taxon>
        <taxon>Treponema</taxon>
    </lineage>
</organism>
<dbReference type="Proteomes" id="UP000015620">
    <property type="component" value="Chromosome"/>
</dbReference>
<dbReference type="STRING" id="1291379.TPE_1640"/>
<feature type="repeat" description="TPR" evidence="1">
    <location>
        <begin position="141"/>
        <end position="174"/>
    </location>
</feature>
<dbReference type="SUPFAM" id="SSF48452">
    <property type="entry name" value="TPR-like"/>
    <property type="match status" value="1"/>
</dbReference>